<accession>A0A2I0B810</accession>
<protein>
    <recommendedName>
        <fullName evidence="4">Cystatin domain-containing protein</fullName>
    </recommendedName>
</protein>
<keyword evidence="1" id="KW-0732">Signal</keyword>
<evidence type="ECO:0008006" key="4">
    <source>
        <dbReference type="Google" id="ProtNLM"/>
    </source>
</evidence>
<reference evidence="2 3" key="1">
    <citation type="journal article" date="2017" name="Nature">
        <title>The Apostasia genome and the evolution of orchids.</title>
        <authorList>
            <person name="Zhang G.Q."/>
            <person name="Liu K.W."/>
            <person name="Li Z."/>
            <person name="Lohaus R."/>
            <person name="Hsiao Y.Y."/>
            <person name="Niu S.C."/>
            <person name="Wang J.Y."/>
            <person name="Lin Y.C."/>
            <person name="Xu Q."/>
            <person name="Chen L.J."/>
            <person name="Yoshida K."/>
            <person name="Fujiwara S."/>
            <person name="Wang Z.W."/>
            <person name="Zhang Y.Q."/>
            <person name="Mitsuda N."/>
            <person name="Wang M."/>
            <person name="Liu G.H."/>
            <person name="Pecoraro L."/>
            <person name="Huang H.X."/>
            <person name="Xiao X.J."/>
            <person name="Lin M."/>
            <person name="Wu X.Y."/>
            <person name="Wu W.L."/>
            <person name="Chen Y.Y."/>
            <person name="Chang S.B."/>
            <person name="Sakamoto S."/>
            <person name="Ohme-Takagi M."/>
            <person name="Yagi M."/>
            <person name="Zeng S.J."/>
            <person name="Shen C.Y."/>
            <person name="Yeh C.M."/>
            <person name="Luo Y.B."/>
            <person name="Tsai W.C."/>
            <person name="Van de Peer Y."/>
            <person name="Liu Z.J."/>
        </authorList>
    </citation>
    <scope>NUCLEOTIDE SEQUENCE [LARGE SCALE GENOMIC DNA]</scope>
    <source>
        <strain evidence="3">cv. Shenzhen</strain>
        <tissue evidence="2">Stem</tissue>
    </source>
</reference>
<feature type="chain" id="PRO_5014179094" description="Cystatin domain-containing protein" evidence="1">
    <location>
        <begin position="38"/>
        <end position="151"/>
    </location>
</feature>
<evidence type="ECO:0000313" key="2">
    <source>
        <dbReference type="EMBL" id="PKA63891.1"/>
    </source>
</evidence>
<dbReference type="EMBL" id="KZ451906">
    <property type="protein sequence ID" value="PKA63891.1"/>
    <property type="molecule type" value="Genomic_DNA"/>
</dbReference>
<dbReference type="AlphaFoldDB" id="A0A2I0B810"/>
<evidence type="ECO:0000256" key="1">
    <source>
        <dbReference type="SAM" id="SignalP"/>
    </source>
</evidence>
<name>A0A2I0B810_9ASPA</name>
<organism evidence="2 3">
    <name type="scientific">Apostasia shenzhenica</name>
    <dbReference type="NCBI Taxonomy" id="1088818"/>
    <lineage>
        <taxon>Eukaryota</taxon>
        <taxon>Viridiplantae</taxon>
        <taxon>Streptophyta</taxon>
        <taxon>Embryophyta</taxon>
        <taxon>Tracheophyta</taxon>
        <taxon>Spermatophyta</taxon>
        <taxon>Magnoliopsida</taxon>
        <taxon>Liliopsida</taxon>
        <taxon>Asparagales</taxon>
        <taxon>Orchidaceae</taxon>
        <taxon>Apostasioideae</taxon>
        <taxon>Apostasia</taxon>
    </lineage>
</organism>
<feature type="signal peptide" evidence="1">
    <location>
        <begin position="1"/>
        <end position="37"/>
    </location>
</feature>
<proteinExistence type="predicted"/>
<dbReference type="Proteomes" id="UP000236161">
    <property type="component" value="Unassembled WGS sequence"/>
</dbReference>
<sequence>MVIYTSMAPPNSSTGHHLRSAVAILLLLLPILPTARSTDNWMQLGVGHIHESILKTAIQACNLFFQNYPDRNIHSIRLLLSPSDVNNRVAYQILNSGIMYAAQLIVADQADRLFALRVKYDYQSSDSTPRIIHLFIFLPPNEIILDWRRSQ</sequence>
<gene>
    <name evidence="2" type="ORF">AXF42_Ash004901</name>
</gene>
<evidence type="ECO:0000313" key="3">
    <source>
        <dbReference type="Proteomes" id="UP000236161"/>
    </source>
</evidence>
<keyword evidence="3" id="KW-1185">Reference proteome</keyword>